<feature type="compositionally biased region" description="Basic and acidic residues" evidence="1">
    <location>
        <begin position="235"/>
        <end position="255"/>
    </location>
</feature>
<comment type="caution">
    <text evidence="3">The sequence shown here is derived from an EMBL/GenBank/DDBJ whole genome shotgun (WGS) entry which is preliminary data.</text>
</comment>
<protein>
    <submittedName>
        <fullName evidence="3">Uncharacterized protein</fullName>
    </submittedName>
</protein>
<feature type="compositionally biased region" description="Pro residues" evidence="1">
    <location>
        <begin position="169"/>
        <end position="184"/>
    </location>
</feature>
<evidence type="ECO:0000313" key="4">
    <source>
        <dbReference type="Proteomes" id="UP001243856"/>
    </source>
</evidence>
<dbReference type="Proteomes" id="UP001243856">
    <property type="component" value="Unassembled WGS sequence"/>
</dbReference>
<feature type="region of interest" description="Disordered" evidence="1">
    <location>
        <begin position="153"/>
        <end position="277"/>
    </location>
</feature>
<reference evidence="3 4" key="1">
    <citation type="submission" date="2023-05" db="EMBL/GenBank/DDBJ databases">
        <title>Metabolic capabilities are highly conserved among human nasal-associated Corynebacterium species in pangenomic analyses.</title>
        <authorList>
            <person name="Tran T.H."/>
            <person name="Roberts A.Q."/>
            <person name="Escapa I.F."/>
            <person name="Gao W."/>
            <person name="Conlan S."/>
            <person name="Kong H."/>
            <person name="Segre J.A."/>
            <person name="Kelly M.S."/>
            <person name="Lemon K.P."/>
        </authorList>
    </citation>
    <scope>NUCLEOTIDE SEQUENCE [LARGE SCALE GENOMIC DNA]</scope>
    <source>
        <strain evidence="3 4">KPL2811</strain>
    </source>
</reference>
<gene>
    <name evidence="3" type="ORF">QPX45_10645</name>
</gene>
<name>A0ABT7G4L1_9CORY</name>
<feature type="chain" id="PRO_5047099103" evidence="2">
    <location>
        <begin position="29"/>
        <end position="328"/>
    </location>
</feature>
<organism evidence="3 4">
    <name type="scientific">Corynebacterium propinquum</name>
    <dbReference type="NCBI Taxonomy" id="43769"/>
    <lineage>
        <taxon>Bacteria</taxon>
        <taxon>Bacillati</taxon>
        <taxon>Actinomycetota</taxon>
        <taxon>Actinomycetes</taxon>
        <taxon>Mycobacteriales</taxon>
        <taxon>Corynebacteriaceae</taxon>
        <taxon>Corynebacterium</taxon>
    </lineage>
</organism>
<evidence type="ECO:0000256" key="1">
    <source>
        <dbReference type="SAM" id="MobiDB-lite"/>
    </source>
</evidence>
<dbReference type="EMBL" id="JASNVK010000027">
    <property type="protein sequence ID" value="MDK4301679.1"/>
    <property type="molecule type" value="Genomic_DNA"/>
</dbReference>
<proteinExistence type="predicted"/>
<accession>A0ABT7G4L1</accession>
<feature type="signal peptide" evidence="2">
    <location>
        <begin position="1"/>
        <end position="28"/>
    </location>
</feature>
<sequence>MNIHKRALAASVLSVSLVAPVVAPHAQAAEPYLNATDAEKAGGLGSRSMPGGGAEGELTYGVKVDPVKVGDTKVTGTVLMKKEEKELTISAVFFPRLLTAKTTVDKSRFDVAEEVPFELAVPDSLVLEAGQKITVGVHGQSDRQQTVNVLASGADSGEGANPDQQNPEQPAPEKPAPETPAPENPKPEQSAPEQQNPDNPAPGNPGSEKKPEDNTPEQKTPEQGKPEPQVPGKPLPDKKPEGKTPEQKKPDDQKKPNPKNPGGQKNPELDQDGLQGSSNIGDVFKTLAAIGGVVGLIGGIFKLFTQTSSAPDFLQPLRGFLAQFNIRF</sequence>
<evidence type="ECO:0000256" key="2">
    <source>
        <dbReference type="SAM" id="SignalP"/>
    </source>
</evidence>
<dbReference type="RefSeq" id="WP_284576227.1">
    <property type="nucleotide sequence ID" value="NZ_JASNVE010000019.1"/>
</dbReference>
<keyword evidence="2" id="KW-0732">Signal</keyword>
<keyword evidence="4" id="KW-1185">Reference proteome</keyword>
<evidence type="ECO:0000313" key="3">
    <source>
        <dbReference type="EMBL" id="MDK4301679.1"/>
    </source>
</evidence>